<evidence type="ECO:0000313" key="1">
    <source>
        <dbReference type="EMBL" id="KOF72890.1"/>
    </source>
</evidence>
<sequence>MSSSLAIYLIQLKYEQKKARNYYISLTDRSTVHRVEDEMINLNRYSLFRAQQERYMCQRIASRIEIM</sequence>
<reference evidence="1" key="1">
    <citation type="submission" date="2015-07" db="EMBL/GenBank/DDBJ databases">
        <title>MeaNS - Measles Nucleotide Surveillance Program.</title>
        <authorList>
            <person name="Tran T."/>
            <person name="Druce J."/>
        </authorList>
    </citation>
    <scope>NUCLEOTIDE SEQUENCE</scope>
    <source>
        <strain evidence="1">UCB-OBI-ISO-001</strain>
        <tissue evidence="1">Gonad</tissue>
    </source>
</reference>
<gene>
    <name evidence="1" type="ORF">OCBIM_22038696mg</name>
</gene>
<organism evidence="1">
    <name type="scientific">Octopus bimaculoides</name>
    <name type="common">California two-spotted octopus</name>
    <dbReference type="NCBI Taxonomy" id="37653"/>
    <lineage>
        <taxon>Eukaryota</taxon>
        <taxon>Metazoa</taxon>
        <taxon>Spiralia</taxon>
        <taxon>Lophotrochozoa</taxon>
        <taxon>Mollusca</taxon>
        <taxon>Cephalopoda</taxon>
        <taxon>Coleoidea</taxon>
        <taxon>Octopodiformes</taxon>
        <taxon>Octopoda</taxon>
        <taxon>Incirrata</taxon>
        <taxon>Octopodidae</taxon>
        <taxon>Octopus</taxon>
    </lineage>
</organism>
<protein>
    <submittedName>
        <fullName evidence="1">Uncharacterized protein</fullName>
    </submittedName>
</protein>
<accession>A0A0L8G8I8</accession>
<dbReference type="AlphaFoldDB" id="A0A0L8G8I8"/>
<proteinExistence type="predicted"/>
<name>A0A0L8G8I8_OCTBM</name>
<dbReference type="EMBL" id="KQ423444">
    <property type="protein sequence ID" value="KOF72890.1"/>
    <property type="molecule type" value="Genomic_DNA"/>
</dbReference>